<protein>
    <submittedName>
        <fullName evidence="3">RING-type domain-containing protein</fullName>
    </submittedName>
</protein>
<dbReference type="AlphaFoldDB" id="A0A1I8FCC5"/>
<accession>A0A1I8FCC5</accession>
<dbReference type="Proteomes" id="UP000095280">
    <property type="component" value="Unplaced"/>
</dbReference>
<feature type="region of interest" description="Disordered" evidence="1">
    <location>
        <begin position="418"/>
        <end position="477"/>
    </location>
</feature>
<feature type="compositionally biased region" description="Polar residues" evidence="1">
    <location>
        <begin position="444"/>
        <end position="455"/>
    </location>
</feature>
<evidence type="ECO:0000313" key="3">
    <source>
        <dbReference type="WBParaSite" id="maker-unitig_28972-snap-gene-0.2-mRNA-1"/>
    </source>
</evidence>
<feature type="region of interest" description="Disordered" evidence="1">
    <location>
        <begin position="37"/>
        <end position="159"/>
    </location>
</feature>
<feature type="region of interest" description="Disordered" evidence="1">
    <location>
        <begin position="172"/>
        <end position="192"/>
    </location>
</feature>
<reference evidence="3" key="1">
    <citation type="submission" date="2016-11" db="UniProtKB">
        <authorList>
            <consortium name="WormBaseParasite"/>
        </authorList>
    </citation>
    <scope>IDENTIFICATION</scope>
</reference>
<proteinExistence type="predicted"/>
<organism evidence="2 3">
    <name type="scientific">Macrostomum lignano</name>
    <dbReference type="NCBI Taxonomy" id="282301"/>
    <lineage>
        <taxon>Eukaryota</taxon>
        <taxon>Metazoa</taxon>
        <taxon>Spiralia</taxon>
        <taxon>Lophotrochozoa</taxon>
        <taxon>Platyhelminthes</taxon>
        <taxon>Rhabditophora</taxon>
        <taxon>Macrostomorpha</taxon>
        <taxon>Macrostomida</taxon>
        <taxon>Macrostomidae</taxon>
        <taxon>Macrostomum</taxon>
    </lineage>
</organism>
<feature type="compositionally biased region" description="Low complexity" evidence="1">
    <location>
        <begin position="46"/>
        <end position="68"/>
    </location>
</feature>
<evidence type="ECO:0000256" key="1">
    <source>
        <dbReference type="SAM" id="MobiDB-lite"/>
    </source>
</evidence>
<dbReference type="WBParaSite" id="maker-unitig_28972-snap-gene-0.2-mRNA-1">
    <property type="protein sequence ID" value="maker-unitig_28972-snap-gene-0.2-mRNA-1"/>
    <property type="gene ID" value="maker-unitig_28972-snap-gene-0.2"/>
</dbReference>
<name>A0A1I8FCC5_9PLAT</name>
<evidence type="ECO:0000313" key="2">
    <source>
        <dbReference type="Proteomes" id="UP000095280"/>
    </source>
</evidence>
<keyword evidence="2" id="KW-1185">Reference proteome</keyword>
<feature type="region of interest" description="Disordered" evidence="1">
    <location>
        <begin position="254"/>
        <end position="282"/>
    </location>
</feature>
<feature type="compositionally biased region" description="Acidic residues" evidence="1">
    <location>
        <begin position="465"/>
        <end position="477"/>
    </location>
</feature>
<sequence>MQFTFVVIDECGAKGRTNVELRESDSSWPNHVSQNMTAFSTKRPRQQQQRRSNSNSNSMRLRQPQAQRPCRRPNRPPAADAHVLLDAPSRPRRAESELSEGAEDSVFSELGSVGTSAGHPVRHSSMGSGRGGGRPARPISRHAPLRPIARPNADSPRRRIGQAGVAAVRLLPSPAAATRPPPPRVYRGPRWRSAVAGRPPPLEAPELRHEALADAVEAVGLYFWPAGQRRCFDVAKSWLAYLEHLERRRSRFLVTSDRSSNRCHGNKQCRLGDSGRKQSAGASASGFELIELADERATGSGRLETPTGKMKTRDRCGLERMRQALHSHPWPKSGHAAGQRAPGVRVMRPNSAEPEADAEASAEANLDKDEIAIVEPEAAAAAVASAISANRHLNSPPAAIVDDALSAAIGSTTTMRTAPAGVAVHPGDGAPRRRRTSLPVHSAESASWRPTSSPDSGGELGMPEGELDGLEDSDEDD</sequence>